<feature type="region of interest" description="Disordered" evidence="1">
    <location>
        <begin position="1"/>
        <end position="22"/>
    </location>
</feature>
<gene>
    <name evidence="3" type="ORF">D1639_02455</name>
</gene>
<evidence type="ECO:0000259" key="2">
    <source>
        <dbReference type="Pfam" id="PF09359"/>
    </source>
</evidence>
<feature type="domain" description="VTC" evidence="2">
    <location>
        <begin position="41"/>
        <end position="273"/>
    </location>
</feature>
<comment type="caution">
    <text evidence="3">The sequence shown here is derived from an EMBL/GenBank/DDBJ whole genome shotgun (WGS) entry which is preliminary data.</text>
</comment>
<sequence length="289" mass="32322">MRRSAGAAVRLRPRKGRLPRPHPSEAKAVFRFMASYNDVFERKEVKYRLSAEQARRLQDALAARMAPDTFGTSQVTSLYYDTPERALIERSLDKPVYKEKLRVRWYGDVACGLDTPAFVELKKKFKGIVYKRRVGCSLGCARAFLDGGAFDFGASVAGDEEGCDLTWRNRQVIREIESFRARTGALVPSMLISCSRTAWAPLPEAPEAEGVRITFDVDICYRDLVTGGDGFALPREQVIAEVKVPGPFPLWLAKLLSGLGCVPSSFSKYGSAYTLEQGRLEQEHRRLCA</sequence>
<dbReference type="CDD" id="cd07750">
    <property type="entry name" value="PolyPPase_VTC_like"/>
    <property type="match status" value="1"/>
</dbReference>
<dbReference type="EMBL" id="QWKH01000009">
    <property type="protein sequence ID" value="NBI33913.1"/>
    <property type="molecule type" value="Genomic_DNA"/>
</dbReference>
<dbReference type="InterPro" id="IPR042267">
    <property type="entry name" value="VTC_sf"/>
</dbReference>
<dbReference type="Pfam" id="PF09359">
    <property type="entry name" value="VTC"/>
    <property type="match status" value="1"/>
</dbReference>
<dbReference type="GO" id="GO:0006799">
    <property type="term" value="P:polyphosphate biosynthetic process"/>
    <property type="evidence" value="ECO:0007669"/>
    <property type="project" value="UniProtKB-ARBA"/>
</dbReference>
<evidence type="ECO:0000256" key="1">
    <source>
        <dbReference type="SAM" id="MobiDB-lite"/>
    </source>
</evidence>
<accession>A0A7C9K9W4</accession>
<dbReference type="AlphaFoldDB" id="A0A7C9K9W4"/>
<dbReference type="SUPFAM" id="SSF55154">
    <property type="entry name" value="CYTH-like phosphatases"/>
    <property type="match status" value="1"/>
</dbReference>
<dbReference type="InterPro" id="IPR018966">
    <property type="entry name" value="VTC_domain"/>
</dbReference>
<dbReference type="Gene3D" id="3.20.100.30">
    <property type="entry name" value="VTC, catalytic tunnel domain"/>
    <property type="match status" value="1"/>
</dbReference>
<proteinExistence type="predicted"/>
<dbReference type="InterPro" id="IPR033469">
    <property type="entry name" value="CYTH-like_dom_sf"/>
</dbReference>
<organism evidence="3">
    <name type="scientific">Muribaculaceae bacterium Z82</name>
    <dbReference type="NCBI Taxonomy" id="2304548"/>
    <lineage>
        <taxon>Bacteria</taxon>
        <taxon>Pseudomonadati</taxon>
        <taxon>Bacteroidota</taxon>
        <taxon>Bacteroidia</taxon>
        <taxon>Bacteroidales</taxon>
        <taxon>Muribaculaceae</taxon>
    </lineage>
</organism>
<name>A0A7C9K9W4_9BACT</name>
<protein>
    <submittedName>
        <fullName evidence="3">Polyphosphate polymerase domain-containing protein</fullName>
    </submittedName>
</protein>
<feature type="compositionally biased region" description="Basic residues" evidence="1">
    <location>
        <begin position="11"/>
        <end position="20"/>
    </location>
</feature>
<evidence type="ECO:0000313" key="3">
    <source>
        <dbReference type="EMBL" id="NBI33913.1"/>
    </source>
</evidence>
<reference evidence="3" key="1">
    <citation type="submission" date="2018-08" db="EMBL/GenBank/DDBJ databases">
        <title>Murine metabolic-syndrome-specific gut microbial biobank.</title>
        <authorList>
            <person name="Liu C."/>
        </authorList>
    </citation>
    <scope>NUCLEOTIDE SEQUENCE [LARGE SCALE GENOMIC DNA]</scope>
    <source>
        <strain evidence="3">Z82</strain>
    </source>
</reference>